<evidence type="ECO:0000256" key="7">
    <source>
        <dbReference type="ARBA" id="ARBA00039751"/>
    </source>
</evidence>
<dbReference type="InterPro" id="IPR006076">
    <property type="entry name" value="FAD-dep_OxRdtase"/>
</dbReference>
<keyword evidence="4" id="KW-0274">FAD</keyword>
<keyword evidence="11" id="KW-1185">Reference proteome</keyword>
<evidence type="ECO:0000259" key="9">
    <source>
        <dbReference type="Pfam" id="PF01266"/>
    </source>
</evidence>
<sequence length="349" mass="38893">MKFAVVGGGVLGRTLAMELLPYGPVDIWDPHPKNGRESSAYQAGGMLAPYSEREKGEPQVFALGKASLELWPQLFDKLSKFGLHHQSQGSLIVAHRRDHGLWHEVRDKVCHSLPDQSFEEGPAHHYEAELSANLGKALFLPQEAHVDPRSFLEASYSFLLEHGVQWIQERVPQLAPGNVPVLFDQYDYTFDCRGLGALQDTEDLRGVRGEAAIVHAPQVNLHRPVRVMHPRYSLYVVPRPNNRYYLGATQIESSSNSPVTLRSGLEILSAAFAIHPGFAESHIEELCVGLRPAFFDNNPEIRVSGRFIQVNGLFRHGFLLSPIIAHLAAAHVLGNHDQQLFDTIVKDIS</sequence>
<comment type="cofactor">
    <cofactor evidence="1">
        <name>FAD</name>
        <dbReference type="ChEBI" id="CHEBI:57692"/>
    </cofactor>
</comment>
<evidence type="ECO:0000256" key="8">
    <source>
        <dbReference type="ARBA" id="ARBA00049547"/>
    </source>
</evidence>
<organism evidence="10 11">
    <name type="scientific">Pseudobacteriovorax antillogorgiicola</name>
    <dbReference type="NCBI Taxonomy" id="1513793"/>
    <lineage>
        <taxon>Bacteria</taxon>
        <taxon>Pseudomonadati</taxon>
        <taxon>Bdellovibrionota</taxon>
        <taxon>Oligoflexia</taxon>
        <taxon>Oligoflexales</taxon>
        <taxon>Pseudobacteriovoracaceae</taxon>
        <taxon>Pseudobacteriovorax</taxon>
    </lineage>
</organism>
<feature type="domain" description="FAD dependent oxidoreductase" evidence="9">
    <location>
        <begin position="3"/>
        <end position="330"/>
    </location>
</feature>
<dbReference type="InterPro" id="IPR036188">
    <property type="entry name" value="FAD/NAD-bd_sf"/>
</dbReference>
<dbReference type="EMBL" id="FWZT01000007">
    <property type="protein sequence ID" value="SMF20296.1"/>
    <property type="molecule type" value="Genomic_DNA"/>
</dbReference>
<dbReference type="SUPFAM" id="SSF51971">
    <property type="entry name" value="Nucleotide-binding domain"/>
    <property type="match status" value="1"/>
</dbReference>
<comment type="similarity">
    <text evidence="2">Belongs to the DAMOX/DASOX family.</text>
</comment>
<name>A0A1Y6BTY2_9BACT</name>
<keyword evidence="3" id="KW-0285">Flavoprotein</keyword>
<dbReference type="Pfam" id="PF01266">
    <property type="entry name" value="DAO"/>
    <property type="match status" value="1"/>
</dbReference>
<protein>
    <recommendedName>
        <fullName evidence="7">D-amino-acid oxidase</fullName>
        <ecNumber evidence="6">1.4.3.3</ecNumber>
    </recommendedName>
</protein>
<dbReference type="GO" id="GO:0071949">
    <property type="term" value="F:FAD binding"/>
    <property type="evidence" value="ECO:0007669"/>
    <property type="project" value="InterPro"/>
</dbReference>
<proteinExistence type="inferred from homology"/>
<dbReference type="Proteomes" id="UP000192907">
    <property type="component" value="Unassembled WGS sequence"/>
</dbReference>
<evidence type="ECO:0000256" key="3">
    <source>
        <dbReference type="ARBA" id="ARBA00022630"/>
    </source>
</evidence>
<dbReference type="GO" id="GO:0003884">
    <property type="term" value="F:D-amino-acid oxidase activity"/>
    <property type="evidence" value="ECO:0007669"/>
    <property type="project" value="UniProtKB-EC"/>
</dbReference>
<dbReference type="PANTHER" id="PTHR11530:SF11">
    <property type="entry name" value="D-ASPARTATE OXIDASE"/>
    <property type="match status" value="1"/>
</dbReference>
<dbReference type="GO" id="GO:0046416">
    <property type="term" value="P:D-amino acid metabolic process"/>
    <property type="evidence" value="ECO:0007669"/>
    <property type="project" value="InterPro"/>
</dbReference>
<dbReference type="OrthoDB" id="9790035at2"/>
<evidence type="ECO:0000256" key="4">
    <source>
        <dbReference type="ARBA" id="ARBA00022827"/>
    </source>
</evidence>
<reference evidence="11" key="1">
    <citation type="submission" date="2017-04" db="EMBL/GenBank/DDBJ databases">
        <authorList>
            <person name="Varghese N."/>
            <person name="Submissions S."/>
        </authorList>
    </citation>
    <scope>NUCLEOTIDE SEQUENCE [LARGE SCALE GENOMIC DNA]</scope>
    <source>
        <strain evidence="11">RKEM611</strain>
    </source>
</reference>
<dbReference type="Gene3D" id="3.30.9.10">
    <property type="entry name" value="D-Amino Acid Oxidase, subunit A, domain 2"/>
    <property type="match status" value="1"/>
</dbReference>
<comment type="catalytic activity">
    <reaction evidence="8">
        <text>a D-alpha-amino acid + O2 + H2O = a 2-oxocarboxylate + H2O2 + NH4(+)</text>
        <dbReference type="Rhea" id="RHEA:21816"/>
        <dbReference type="ChEBI" id="CHEBI:15377"/>
        <dbReference type="ChEBI" id="CHEBI:15379"/>
        <dbReference type="ChEBI" id="CHEBI:16240"/>
        <dbReference type="ChEBI" id="CHEBI:28938"/>
        <dbReference type="ChEBI" id="CHEBI:35179"/>
        <dbReference type="ChEBI" id="CHEBI:59871"/>
        <dbReference type="EC" id="1.4.3.3"/>
    </reaction>
    <physiologicalReaction direction="left-to-right" evidence="8">
        <dbReference type="Rhea" id="RHEA:21817"/>
    </physiologicalReaction>
</comment>
<evidence type="ECO:0000256" key="5">
    <source>
        <dbReference type="ARBA" id="ARBA00023002"/>
    </source>
</evidence>
<dbReference type="EC" id="1.4.3.3" evidence="6"/>
<evidence type="ECO:0000313" key="10">
    <source>
        <dbReference type="EMBL" id="SMF20296.1"/>
    </source>
</evidence>
<evidence type="ECO:0000313" key="11">
    <source>
        <dbReference type="Proteomes" id="UP000192907"/>
    </source>
</evidence>
<dbReference type="InterPro" id="IPR023209">
    <property type="entry name" value="DAO"/>
</dbReference>
<evidence type="ECO:0000256" key="2">
    <source>
        <dbReference type="ARBA" id="ARBA00006730"/>
    </source>
</evidence>
<keyword evidence="5" id="KW-0560">Oxidoreductase</keyword>
<dbReference type="STRING" id="1513793.SAMN06296036_10721"/>
<dbReference type="RefSeq" id="WP_132318619.1">
    <property type="nucleotide sequence ID" value="NZ_FWZT01000007.1"/>
</dbReference>
<evidence type="ECO:0000256" key="1">
    <source>
        <dbReference type="ARBA" id="ARBA00001974"/>
    </source>
</evidence>
<dbReference type="AlphaFoldDB" id="A0A1Y6BTY2"/>
<evidence type="ECO:0000256" key="6">
    <source>
        <dbReference type="ARBA" id="ARBA00039101"/>
    </source>
</evidence>
<dbReference type="PANTHER" id="PTHR11530">
    <property type="entry name" value="D-AMINO ACID OXIDASE"/>
    <property type="match status" value="1"/>
</dbReference>
<dbReference type="Gene3D" id="3.50.50.60">
    <property type="entry name" value="FAD/NAD(P)-binding domain"/>
    <property type="match status" value="1"/>
</dbReference>
<dbReference type="SUPFAM" id="SSF54373">
    <property type="entry name" value="FAD-linked reductases, C-terminal domain"/>
    <property type="match status" value="1"/>
</dbReference>
<accession>A0A1Y6BTY2</accession>
<gene>
    <name evidence="10" type="ORF">SAMN06296036_10721</name>
</gene>